<dbReference type="AlphaFoldDB" id="A0A150MVJ8"/>
<gene>
    <name evidence="1" type="ORF">B4109_3054</name>
</gene>
<comment type="caution">
    <text evidence="1">The sequence shown here is derived from an EMBL/GenBank/DDBJ whole genome shotgun (WGS) entry which is preliminary data.</text>
</comment>
<evidence type="ECO:0000313" key="2">
    <source>
        <dbReference type="Proteomes" id="UP000075424"/>
    </source>
</evidence>
<accession>A0A150MVJ8</accession>
<protein>
    <submittedName>
        <fullName evidence="1">Uncharacterized protein</fullName>
    </submittedName>
</protein>
<name>A0A150MVJ8_GEOSE</name>
<dbReference type="Proteomes" id="UP000075424">
    <property type="component" value="Unassembled WGS sequence"/>
</dbReference>
<sequence>MIVGDFETFHAEFRSFSMLFLRSSITGVGTAYAKVNFSMSMYIQ</sequence>
<dbReference type="PATRIC" id="fig|1422.18.peg.2353"/>
<reference evidence="1 2" key="1">
    <citation type="submission" date="2016-01" db="EMBL/GenBank/DDBJ databases">
        <title>Draft Genome Sequences of Seven Thermophilic Sporeformers Isolated from Foods.</title>
        <authorList>
            <person name="Berendsen E.M."/>
            <person name="Wells-Bennik M.H."/>
            <person name="Krawcyk A.O."/>
            <person name="De Jong A."/>
            <person name="Holsappel S."/>
            <person name="Eijlander R.T."/>
            <person name="Kuipers O.P."/>
        </authorList>
    </citation>
    <scope>NUCLEOTIDE SEQUENCE [LARGE SCALE GENOMIC DNA]</scope>
    <source>
        <strain evidence="1 2">B4109</strain>
    </source>
</reference>
<organism evidence="1 2">
    <name type="scientific">Geobacillus stearothermophilus</name>
    <name type="common">Bacillus stearothermophilus</name>
    <dbReference type="NCBI Taxonomy" id="1422"/>
    <lineage>
        <taxon>Bacteria</taxon>
        <taxon>Bacillati</taxon>
        <taxon>Bacillota</taxon>
        <taxon>Bacilli</taxon>
        <taxon>Bacillales</taxon>
        <taxon>Anoxybacillaceae</taxon>
        <taxon>Geobacillus</taxon>
    </lineage>
</organism>
<evidence type="ECO:0000313" key="1">
    <source>
        <dbReference type="EMBL" id="KYD28480.1"/>
    </source>
</evidence>
<dbReference type="EMBL" id="LQYV01000028">
    <property type="protein sequence ID" value="KYD28480.1"/>
    <property type="molecule type" value="Genomic_DNA"/>
</dbReference>
<proteinExistence type="predicted"/>